<dbReference type="RefSeq" id="XP_028481662.1">
    <property type="nucleotide sequence ID" value="XM_028625152.1"/>
</dbReference>
<feature type="region of interest" description="Disordered" evidence="2">
    <location>
        <begin position="189"/>
        <end position="250"/>
    </location>
</feature>
<sequence length="488" mass="52530">MNFAGKGDDALAKSDWASAIQNFTRALLELPRAPTYYIKRSTAYSRLKPADGGPKYEAALGDADIALVLARERGKRELILSAQMRRAVALYQLERYGDAAYIFGLVQDKINASKPPPSKENDVKEAMAQGGPGRSSKNSFEQELPIWTMKVNGKLKSLAEGDEKRAVTVKEYPENVHIPTAEEIKKSLEGIGEGTSKSAVDDKKAAAGKERAETPVGADRTKETLLDPVPGSSAPFTAGPAAPSPAASTPIVPQSKVRHEWYQSNDSVVLTLYVKGVPKDKVEVEFKDDSISIEFPQPSGAQFTFSLDPLFAAIDPSASKYTVMSTKIEVVLRKKVAGQKWSVLEATSTEKLADRSSIASAAPSTSTTASSSTAQGPAYPTSSRHGVKDWDKLATDLTSKKKEKSKDKDNGKGKAKDDATGDSDAESIDSDYGSGDPVDGFFKKLYANADPDTRRAMVKSYYESQGTALSTNWSEVGKGKVEPKPPTD</sequence>
<dbReference type="SUPFAM" id="SSF48452">
    <property type="entry name" value="TPR-like"/>
    <property type="match status" value="1"/>
</dbReference>
<feature type="region of interest" description="Disordered" evidence="2">
    <location>
        <begin position="112"/>
        <end position="141"/>
    </location>
</feature>
<dbReference type="AlphaFoldDB" id="A0A443HJS6"/>
<dbReference type="PANTHER" id="PTHR45862">
    <property type="entry name" value="PROTEIN SGT1 HOMOLOG"/>
    <property type="match status" value="1"/>
</dbReference>
<dbReference type="Pfam" id="PF04969">
    <property type="entry name" value="CS"/>
    <property type="match status" value="1"/>
</dbReference>
<feature type="region of interest" description="Disordered" evidence="2">
    <location>
        <begin position="466"/>
        <end position="488"/>
    </location>
</feature>
<feature type="compositionally biased region" description="Basic and acidic residues" evidence="2">
    <location>
        <begin position="477"/>
        <end position="488"/>
    </location>
</feature>
<evidence type="ECO:0000256" key="2">
    <source>
        <dbReference type="SAM" id="MobiDB-lite"/>
    </source>
</evidence>
<dbReference type="InterPro" id="IPR044563">
    <property type="entry name" value="Sgt1-like"/>
</dbReference>
<keyword evidence="6" id="KW-1185">Reference proteome</keyword>
<dbReference type="InterPro" id="IPR007052">
    <property type="entry name" value="CS_dom"/>
</dbReference>
<evidence type="ECO:0000313" key="5">
    <source>
        <dbReference type="EMBL" id="RWQ92017.1"/>
    </source>
</evidence>
<proteinExistence type="inferred from homology"/>
<dbReference type="PROSITE" id="PS51048">
    <property type="entry name" value="SGS"/>
    <property type="match status" value="1"/>
</dbReference>
<feature type="compositionally biased region" description="Basic and acidic residues" evidence="2">
    <location>
        <begin position="386"/>
        <end position="419"/>
    </location>
</feature>
<accession>A0A443HJS6</accession>
<dbReference type="PROSITE" id="PS51203">
    <property type="entry name" value="CS"/>
    <property type="match status" value="1"/>
</dbReference>
<dbReference type="Gene3D" id="2.60.40.790">
    <property type="match status" value="1"/>
</dbReference>
<feature type="compositionally biased region" description="Low complexity" evidence="2">
    <location>
        <begin position="230"/>
        <end position="250"/>
    </location>
</feature>
<dbReference type="EMBL" id="RCNU01000015">
    <property type="protein sequence ID" value="RWQ92017.1"/>
    <property type="molecule type" value="Genomic_DNA"/>
</dbReference>
<dbReference type="Gene3D" id="1.25.40.10">
    <property type="entry name" value="Tetratricopeptide repeat domain"/>
    <property type="match status" value="1"/>
</dbReference>
<dbReference type="VEuPathDB" id="FungiDB:C8Q69DRAFT_115052"/>
<feature type="compositionally biased region" description="Low complexity" evidence="2">
    <location>
        <begin position="356"/>
        <end position="374"/>
    </location>
</feature>
<gene>
    <name evidence="5" type="ORF">C8Q69DRAFT_115052</name>
</gene>
<organism evidence="5 6">
    <name type="scientific">Byssochlamys spectabilis</name>
    <name type="common">Paecilomyces variotii</name>
    <dbReference type="NCBI Taxonomy" id="264951"/>
    <lineage>
        <taxon>Eukaryota</taxon>
        <taxon>Fungi</taxon>
        <taxon>Dikarya</taxon>
        <taxon>Ascomycota</taxon>
        <taxon>Pezizomycotina</taxon>
        <taxon>Eurotiomycetes</taxon>
        <taxon>Eurotiomycetidae</taxon>
        <taxon>Eurotiales</taxon>
        <taxon>Thermoascaceae</taxon>
        <taxon>Paecilomyces</taxon>
    </lineage>
</organism>
<reference evidence="5 6" key="1">
    <citation type="journal article" date="2018" name="Front. Microbiol.">
        <title>Genomic and genetic insights into a cosmopolitan fungus, Paecilomyces variotii (Eurotiales).</title>
        <authorList>
            <person name="Urquhart A.S."/>
            <person name="Mondo S.J."/>
            <person name="Makela M.R."/>
            <person name="Hane J.K."/>
            <person name="Wiebenga A."/>
            <person name="He G."/>
            <person name="Mihaltcheva S."/>
            <person name="Pangilinan J."/>
            <person name="Lipzen A."/>
            <person name="Barry K."/>
            <person name="de Vries R.P."/>
            <person name="Grigoriev I.V."/>
            <person name="Idnurm A."/>
        </authorList>
    </citation>
    <scope>NUCLEOTIDE SEQUENCE [LARGE SCALE GENOMIC DNA]</scope>
    <source>
        <strain evidence="5 6">CBS 101075</strain>
    </source>
</reference>
<dbReference type="STRING" id="264951.A0A443HJS6"/>
<comment type="similarity">
    <text evidence="1">Belongs to the SGT1 family.</text>
</comment>
<dbReference type="GO" id="GO:0051087">
    <property type="term" value="F:protein-folding chaperone binding"/>
    <property type="evidence" value="ECO:0007669"/>
    <property type="project" value="InterPro"/>
</dbReference>
<name>A0A443HJS6_BYSSP</name>
<evidence type="ECO:0000259" key="3">
    <source>
        <dbReference type="PROSITE" id="PS51048"/>
    </source>
</evidence>
<comment type="caution">
    <text evidence="5">The sequence shown here is derived from an EMBL/GenBank/DDBJ whole genome shotgun (WGS) entry which is preliminary data.</text>
</comment>
<feature type="domain" description="SGS" evidence="3">
    <location>
        <begin position="378"/>
        <end position="488"/>
    </location>
</feature>
<dbReference type="FunFam" id="1.25.40.10:FF:000891">
    <property type="entry name" value="SGT1 and CS domain protein"/>
    <property type="match status" value="1"/>
</dbReference>
<dbReference type="InterPro" id="IPR011990">
    <property type="entry name" value="TPR-like_helical_dom_sf"/>
</dbReference>
<dbReference type="Pfam" id="PF05002">
    <property type="entry name" value="SGS"/>
    <property type="match status" value="1"/>
</dbReference>
<feature type="compositionally biased region" description="Basic and acidic residues" evidence="2">
    <location>
        <begin position="199"/>
        <end position="225"/>
    </location>
</feature>
<dbReference type="CDD" id="cd06466">
    <property type="entry name" value="p23_CS_SGT1_like"/>
    <property type="match status" value="1"/>
</dbReference>
<protein>
    <submittedName>
        <fullName evidence="5">SGT1 and CS domain protein</fullName>
    </submittedName>
</protein>
<dbReference type="InterPro" id="IPR008978">
    <property type="entry name" value="HSP20-like_chaperone"/>
</dbReference>
<feature type="region of interest" description="Disordered" evidence="2">
    <location>
        <begin position="354"/>
        <end position="449"/>
    </location>
</feature>
<feature type="domain" description="CS" evidence="4">
    <location>
        <begin position="254"/>
        <end position="345"/>
    </location>
</feature>
<dbReference type="GeneID" id="39594429"/>
<evidence type="ECO:0000259" key="4">
    <source>
        <dbReference type="PROSITE" id="PS51203"/>
    </source>
</evidence>
<evidence type="ECO:0000256" key="1">
    <source>
        <dbReference type="ARBA" id="ARBA00008509"/>
    </source>
</evidence>
<dbReference type="Proteomes" id="UP000283841">
    <property type="component" value="Unassembled WGS sequence"/>
</dbReference>
<dbReference type="SUPFAM" id="SSF49764">
    <property type="entry name" value="HSP20-like chaperones"/>
    <property type="match status" value="1"/>
</dbReference>
<dbReference type="InterPro" id="IPR007699">
    <property type="entry name" value="SGS_dom"/>
</dbReference>
<evidence type="ECO:0000313" key="6">
    <source>
        <dbReference type="Proteomes" id="UP000283841"/>
    </source>
</evidence>
<feature type="compositionally biased region" description="Acidic residues" evidence="2">
    <location>
        <begin position="420"/>
        <end position="429"/>
    </location>
</feature>